<dbReference type="EMBL" id="LFJN01000025">
    <property type="protein sequence ID" value="KPI37293.1"/>
    <property type="molecule type" value="Genomic_DNA"/>
</dbReference>
<dbReference type="RefSeq" id="XP_017997256.1">
    <property type="nucleotide sequence ID" value="XM_018141382.1"/>
</dbReference>
<feature type="region of interest" description="Disordered" evidence="1">
    <location>
        <begin position="62"/>
        <end position="106"/>
    </location>
</feature>
<dbReference type="Proteomes" id="UP000038010">
    <property type="component" value="Unassembled WGS sequence"/>
</dbReference>
<keyword evidence="3" id="KW-1185">Reference proteome</keyword>
<sequence>MSGAVANQAPVRTLSQTSAGPYYQPQFQKHYDQLGKYTLMTPYQTYPGALFEYDAQGGMLDEVDGDDMEADNFIPNFRLPTTTAGSSGMQVSPPMTTVSGSDPIGPAGGIHGIDPYDPMLDADPFGLTASMHFPNPFNFQPQQQRR</sequence>
<organism evidence="2 3">
    <name type="scientific">Cyphellophora attinorum</name>
    <dbReference type="NCBI Taxonomy" id="1664694"/>
    <lineage>
        <taxon>Eukaryota</taxon>
        <taxon>Fungi</taxon>
        <taxon>Dikarya</taxon>
        <taxon>Ascomycota</taxon>
        <taxon>Pezizomycotina</taxon>
        <taxon>Eurotiomycetes</taxon>
        <taxon>Chaetothyriomycetidae</taxon>
        <taxon>Chaetothyriales</taxon>
        <taxon>Cyphellophoraceae</taxon>
        <taxon>Cyphellophora</taxon>
    </lineage>
</organism>
<evidence type="ECO:0000256" key="1">
    <source>
        <dbReference type="SAM" id="MobiDB-lite"/>
    </source>
</evidence>
<accession>A0A0N1H0D9</accession>
<reference evidence="2 3" key="1">
    <citation type="submission" date="2015-06" db="EMBL/GenBank/DDBJ databases">
        <title>Draft genome of the ant-associated black yeast Phialophora attae CBS 131958.</title>
        <authorList>
            <person name="Moreno L.F."/>
            <person name="Stielow B.J."/>
            <person name="de Hoog S."/>
            <person name="Vicente V.A."/>
            <person name="Weiss V.A."/>
            <person name="de Vries M."/>
            <person name="Cruz L.M."/>
            <person name="Souza E.M."/>
        </authorList>
    </citation>
    <scope>NUCLEOTIDE SEQUENCE [LARGE SCALE GENOMIC DNA]</scope>
    <source>
        <strain evidence="2 3">CBS 131958</strain>
    </source>
</reference>
<name>A0A0N1H0D9_9EURO</name>
<dbReference type="OrthoDB" id="2285533at2759"/>
<proteinExistence type="predicted"/>
<evidence type="ECO:0000313" key="3">
    <source>
        <dbReference type="Proteomes" id="UP000038010"/>
    </source>
</evidence>
<gene>
    <name evidence="2" type="ORF">AB675_1488</name>
</gene>
<protein>
    <submittedName>
        <fullName evidence="2">Uncharacterized protein</fullName>
    </submittedName>
</protein>
<evidence type="ECO:0000313" key="2">
    <source>
        <dbReference type="EMBL" id="KPI37293.1"/>
    </source>
</evidence>
<dbReference type="GeneID" id="28733262"/>
<dbReference type="VEuPathDB" id="FungiDB:AB675_1488"/>
<feature type="compositionally biased region" description="Polar residues" evidence="1">
    <location>
        <begin position="79"/>
        <end position="100"/>
    </location>
</feature>
<dbReference type="AlphaFoldDB" id="A0A0N1H0D9"/>
<comment type="caution">
    <text evidence="2">The sequence shown here is derived from an EMBL/GenBank/DDBJ whole genome shotgun (WGS) entry which is preliminary data.</text>
</comment>